<dbReference type="PIRSF" id="PIRSF036389">
    <property type="entry name" value="IOR_B"/>
    <property type="match status" value="1"/>
</dbReference>
<dbReference type="GO" id="GO:0016491">
    <property type="term" value="F:oxidoreductase activity"/>
    <property type="evidence" value="ECO:0007669"/>
    <property type="project" value="InterPro"/>
</dbReference>
<dbReference type="Proteomes" id="UP000236959">
    <property type="component" value="Unassembled WGS sequence"/>
</dbReference>
<comment type="caution">
    <text evidence="2">The sequence shown here is derived from an EMBL/GenBank/DDBJ whole genome shotgun (WGS) entry which is preliminary data.</text>
</comment>
<dbReference type="InterPro" id="IPR000674">
    <property type="entry name" value="Ald_Oxase/Xan_DH_a/b"/>
</dbReference>
<name>A0A2S3V0T9_9HYPH</name>
<keyword evidence="3" id="KW-1185">Reference proteome</keyword>
<dbReference type="PANTHER" id="PTHR47495">
    <property type="entry name" value="ALDEHYDE DEHYDROGENASE"/>
    <property type="match status" value="1"/>
</dbReference>
<dbReference type="PANTHER" id="PTHR47495:SF1">
    <property type="entry name" value="BLL3820 PROTEIN"/>
    <property type="match status" value="1"/>
</dbReference>
<dbReference type="Pfam" id="PF20256">
    <property type="entry name" value="MoCoBD_2"/>
    <property type="match status" value="2"/>
</dbReference>
<reference evidence="2 3" key="1">
    <citation type="submission" date="2018-01" db="EMBL/GenBank/DDBJ databases">
        <title>Genomic Encyclopedia of Archaeal and Bacterial Type Strains, Phase II (KMG-II): from individual species to whole genera.</title>
        <authorList>
            <person name="Goeker M."/>
        </authorList>
    </citation>
    <scope>NUCLEOTIDE SEQUENCE [LARGE SCALE GENOMIC DNA]</scope>
    <source>
        <strain evidence="2 3">DSM 17023</strain>
    </source>
</reference>
<dbReference type="OrthoDB" id="9767994at2"/>
<dbReference type="AlphaFoldDB" id="A0A2S3V0T9"/>
<protein>
    <submittedName>
        <fullName evidence="2">CO/xanthine dehydrogenase Mo-binding subunit</fullName>
    </submittedName>
</protein>
<evidence type="ECO:0000313" key="3">
    <source>
        <dbReference type="Proteomes" id="UP000236959"/>
    </source>
</evidence>
<dbReference type="InterPro" id="IPR012368">
    <property type="entry name" value="OxRdtase_Mopterin-bd_su_IorB"/>
</dbReference>
<dbReference type="Pfam" id="PF02738">
    <property type="entry name" value="MoCoBD_1"/>
    <property type="match status" value="1"/>
</dbReference>
<dbReference type="RefSeq" id="WP_103220281.1">
    <property type="nucleotide sequence ID" value="NZ_PPCN01000001.1"/>
</dbReference>
<dbReference type="InterPro" id="IPR046867">
    <property type="entry name" value="AldOxase/xan_DH_MoCoBD2"/>
</dbReference>
<dbReference type="InterPro" id="IPR037165">
    <property type="entry name" value="AldOxase/xan_DH_Mopterin-bd_sf"/>
</dbReference>
<gene>
    <name evidence="2" type="ORF">CLV41_10135</name>
</gene>
<accession>A0A2S3V0T9</accession>
<sequence length="703" mass="74592">MSAPSIPLPLKAAPDISDWIRFGPGRTVEVLTGRVELGQGNLTALAQMAADELGLAPNDVVITSGNTERTPNEGYTAGSMSVSIGGMALRFAASAARVLVLREASLKLNADYLSLSVRDGDILEGGRPTDLDLRDVATGLNFAVPVIDYAALLVPERRTLSSQPLPRRDLPNRIFGTPFIHDFAPEGMVHGRILHPPVQGAMLRSLDLKTLAARPGIIDVFRDGSVVGILAGSFSVVTAAVDWAANRAEWAVPDLPQAASLRELLAGAASAETVILEKGKIPEEDGNAVEVTASRAYLSHGSIGPSAAMAVWRDGRLKIWSHSQGVFQLRNAVARVLGLDIEAISIEHASGAGCYGHNGADDAAFDAALLARRVPGKPVKVIWSRLDEFRVAPLGPGMLTTARAVVDETGALQSASICVTSAPHGNRPDTAGVPNLVTATRLAEPVPFQRSNDVPLPQGGADRNAIPYYRVPNLHVGKKLVHDLPYRTSSLRALGAHLNIFAIEMLMEKIAAETGQDPVTLRLRHLDDPRAAKVIETVMAEGEALRRDMEPGAEGWGLGFGRYKNTGAYAAVLARIRVEETVTVSHIHAAVDSGEIVNPDGALNQIEGGILQAVSWTLKEEVKLAGPLVATETWLDYPILRFSEVPQVAVTLIDRPEDPPLGCAEAMAGPVAAAIGSALFQALGIQICDLPLTRERIMAAALA</sequence>
<dbReference type="Gene3D" id="3.30.365.10">
    <property type="entry name" value="Aldehyde oxidase/xanthine dehydrogenase, molybdopterin binding domain"/>
    <property type="match status" value="4"/>
</dbReference>
<dbReference type="Gene3D" id="3.90.1170.50">
    <property type="entry name" value="Aldehyde oxidase/xanthine dehydrogenase, a/b hammerhead"/>
    <property type="match status" value="1"/>
</dbReference>
<evidence type="ECO:0000313" key="2">
    <source>
        <dbReference type="EMBL" id="POF33587.1"/>
    </source>
</evidence>
<feature type="domain" description="Aldehyde oxidase/xanthine dehydrogenase a/b hammerhead" evidence="1">
    <location>
        <begin position="175"/>
        <end position="254"/>
    </location>
</feature>
<proteinExistence type="predicted"/>
<evidence type="ECO:0000259" key="1">
    <source>
        <dbReference type="SMART" id="SM01008"/>
    </source>
</evidence>
<dbReference type="InterPro" id="IPR052516">
    <property type="entry name" value="N-heterocyclic_Hydroxylase"/>
</dbReference>
<dbReference type="InterPro" id="IPR008274">
    <property type="entry name" value="AldOxase/xan_DH_MoCoBD1"/>
</dbReference>
<dbReference type="SUPFAM" id="SSF56003">
    <property type="entry name" value="Molybdenum cofactor-binding domain"/>
    <property type="match status" value="2"/>
</dbReference>
<organism evidence="2 3">
    <name type="scientific">Roseibium marinum</name>
    <dbReference type="NCBI Taxonomy" id="281252"/>
    <lineage>
        <taxon>Bacteria</taxon>
        <taxon>Pseudomonadati</taxon>
        <taxon>Pseudomonadota</taxon>
        <taxon>Alphaproteobacteria</taxon>
        <taxon>Hyphomicrobiales</taxon>
        <taxon>Stappiaceae</taxon>
        <taxon>Roseibium</taxon>
    </lineage>
</organism>
<dbReference type="SMART" id="SM01008">
    <property type="entry name" value="Ald_Xan_dh_C"/>
    <property type="match status" value="1"/>
</dbReference>
<dbReference type="EMBL" id="PPCN01000001">
    <property type="protein sequence ID" value="POF33587.1"/>
    <property type="molecule type" value="Genomic_DNA"/>
</dbReference>